<keyword evidence="3" id="KW-1185">Reference proteome</keyword>
<evidence type="ECO:0000313" key="3">
    <source>
        <dbReference type="Proteomes" id="UP001451303"/>
    </source>
</evidence>
<dbReference type="Proteomes" id="UP001451303">
    <property type="component" value="Unassembled WGS sequence"/>
</dbReference>
<dbReference type="EMBL" id="JAVLET010000006">
    <property type="protein sequence ID" value="KAL0468880.1"/>
    <property type="molecule type" value="Genomic_DNA"/>
</dbReference>
<feature type="transmembrane region" description="Helical" evidence="1">
    <location>
        <begin position="6"/>
        <end position="25"/>
    </location>
</feature>
<comment type="caution">
    <text evidence="2">The sequence shown here is derived from an EMBL/GenBank/DDBJ whole genome shotgun (WGS) entry which is preliminary data.</text>
</comment>
<gene>
    <name evidence="2" type="ORF">QR685DRAFT_318657</name>
</gene>
<organism evidence="2 3">
    <name type="scientific">Neurospora intermedia</name>
    <dbReference type="NCBI Taxonomy" id="5142"/>
    <lineage>
        <taxon>Eukaryota</taxon>
        <taxon>Fungi</taxon>
        <taxon>Dikarya</taxon>
        <taxon>Ascomycota</taxon>
        <taxon>Pezizomycotina</taxon>
        <taxon>Sordariomycetes</taxon>
        <taxon>Sordariomycetidae</taxon>
        <taxon>Sordariales</taxon>
        <taxon>Sordariaceae</taxon>
        <taxon>Neurospora</taxon>
    </lineage>
</organism>
<sequence length="71" mass="8064">MSEVSPFLPLWCFSADFFLLLAISFRRQRLLKSTIHGIPGLATVVMLTSGQDRMTFRLFAPVPSCLSFLQR</sequence>
<evidence type="ECO:0000313" key="2">
    <source>
        <dbReference type="EMBL" id="KAL0468880.1"/>
    </source>
</evidence>
<proteinExistence type="predicted"/>
<evidence type="ECO:0008006" key="4">
    <source>
        <dbReference type="Google" id="ProtNLM"/>
    </source>
</evidence>
<protein>
    <recommendedName>
        <fullName evidence="4">Secreted protein</fullName>
    </recommendedName>
</protein>
<reference evidence="2 3" key="1">
    <citation type="submission" date="2023-09" db="EMBL/GenBank/DDBJ databases">
        <title>Multi-omics analysis of a traditional fermented food reveals byproduct-associated fungal strains for waste-to-food upcycling.</title>
        <authorList>
            <consortium name="Lawrence Berkeley National Laboratory"/>
            <person name="Rekdal V.M."/>
            <person name="Villalobos-Escobedo J.M."/>
            <person name="Rodriguez-Valeron N."/>
            <person name="Garcia M.O."/>
            <person name="Vasquez D.P."/>
            <person name="Damayanti I."/>
            <person name="Sorensen P.M."/>
            <person name="Baidoo E.E."/>
            <person name="De Carvalho A.C."/>
            <person name="Riley R."/>
            <person name="Lipzen A."/>
            <person name="He G."/>
            <person name="Yan M."/>
            <person name="Haridas S."/>
            <person name="Daum C."/>
            <person name="Yoshinaga Y."/>
            <person name="Ng V."/>
            <person name="Grigoriev I.V."/>
            <person name="Munk R."/>
            <person name="Nuraida L."/>
            <person name="Wijaya C.H."/>
            <person name="Morales P.-C."/>
            <person name="Keasling J.D."/>
        </authorList>
    </citation>
    <scope>NUCLEOTIDE SEQUENCE [LARGE SCALE GENOMIC DNA]</scope>
    <source>
        <strain evidence="2 3">FGSC 2613</strain>
    </source>
</reference>
<keyword evidence="1" id="KW-1133">Transmembrane helix</keyword>
<keyword evidence="1" id="KW-0812">Transmembrane</keyword>
<keyword evidence="1" id="KW-0472">Membrane</keyword>
<accession>A0ABR3D876</accession>
<evidence type="ECO:0000256" key="1">
    <source>
        <dbReference type="SAM" id="Phobius"/>
    </source>
</evidence>
<name>A0ABR3D876_NEUIN</name>